<dbReference type="PANTHER" id="PTHR10947:SF0">
    <property type="entry name" value="PHENYLALANINE--TRNA LIGASE BETA SUBUNIT"/>
    <property type="match status" value="1"/>
</dbReference>
<dbReference type="PANTHER" id="PTHR10947">
    <property type="entry name" value="PHENYLALANYL-TRNA SYNTHETASE BETA CHAIN AND LEUCINE-RICH REPEAT-CONTAINING PROTEIN 47"/>
    <property type="match status" value="1"/>
</dbReference>
<dbReference type="InterPro" id="IPR005147">
    <property type="entry name" value="tRNA_synthase_B5-dom"/>
</dbReference>
<protein>
    <recommendedName>
        <fullName evidence="1">B5 domain-containing protein</fullName>
    </recommendedName>
</protein>
<dbReference type="PROSITE" id="PS51483">
    <property type="entry name" value="B5"/>
    <property type="match status" value="1"/>
</dbReference>
<gene>
    <name evidence="2" type="ORF">METZ01_LOCUS451319</name>
</gene>
<evidence type="ECO:0000259" key="1">
    <source>
        <dbReference type="PROSITE" id="PS51483"/>
    </source>
</evidence>
<dbReference type="GO" id="GO:0004826">
    <property type="term" value="F:phenylalanine-tRNA ligase activity"/>
    <property type="evidence" value="ECO:0007669"/>
    <property type="project" value="InterPro"/>
</dbReference>
<dbReference type="InterPro" id="IPR045060">
    <property type="entry name" value="Phe-tRNA-ligase_IIc_bsu"/>
</dbReference>
<dbReference type="InterPro" id="IPR020825">
    <property type="entry name" value="Phe-tRNA_synthase-like_B3/B4"/>
</dbReference>
<name>A0A382ZTW2_9ZZZZ</name>
<dbReference type="GO" id="GO:0006432">
    <property type="term" value="P:phenylalanyl-tRNA aminoacylation"/>
    <property type="evidence" value="ECO:0007669"/>
    <property type="project" value="InterPro"/>
</dbReference>
<evidence type="ECO:0000313" key="2">
    <source>
        <dbReference type="EMBL" id="SVD98465.1"/>
    </source>
</evidence>
<dbReference type="GO" id="GO:0009328">
    <property type="term" value="C:phenylalanine-tRNA ligase complex"/>
    <property type="evidence" value="ECO:0007669"/>
    <property type="project" value="TreeGrafter"/>
</dbReference>
<dbReference type="SMART" id="SM00873">
    <property type="entry name" value="B3_4"/>
    <property type="match status" value="1"/>
</dbReference>
<dbReference type="Gene3D" id="3.30.56.10">
    <property type="match status" value="1"/>
</dbReference>
<dbReference type="Pfam" id="PF03484">
    <property type="entry name" value="B5"/>
    <property type="match status" value="1"/>
</dbReference>
<reference evidence="2" key="1">
    <citation type="submission" date="2018-05" db="EMBL/GenBank/DDBJ databases">
        <authorList>
            <person name="Lanie J.A."/>
            <person name="Ng W.-L."/>
            <person name="Kazmierczak K.M."/>
            <person name="Andrzejewski T.M."/>
            <person name="Davidsen T.M."/>
            <person name="Wayne K.J."/>
            <person name="Tettelin H."/>
            <person name="Glass J.I."/>
            <person name="Rusch D."/>
            <person name="Podicherti R."/>
            <person name="Tsui H.-C.T."/>
            <person name="Winkler M.E."/>
        </authorList>
    </citation>
    <scope>NUCLEOTIDE SEQUENCE</scope>
</reference>
<organism evidence="2">
    <name type="scientific">marine metagenome</name>
    <dbReference type="NCBI Taxonomy" id="408172"/>
    <lineage>
        <taxon>unclassified sequences</taxon>
        <taxon>metagenomes</taxon>
        <taxon>ecological metagenomes</taxon>
    </lineage>
</organism>
<proteinExistence type="predicted"/>
<feature type="domain" description="B5" evidence="1">
    <location>
        <begin position="187"/>
        <end position="255"/>
    </location>
</feature>
<dbReference type="InterPro" id="IPR005146">
    <property type="entry name" value="B3/B4_tRNA-bd"/>
</dbReference>
<dbReference type="SUPFAM" id="SSF46955">
    <property type="entry name" value="Putative DNA-binding domain"/>
    <property type="match status" value="1"/>
</dbReference>
<dbReference type="InterPro" id="IPR009061">
    <property type="entry name" value="DNA-bd_dom_put_sf"/>
</dbReference>
<feature type="non-terminal residue" evidence="2">
    <location>
        <position position="1"/>
    </location>
</feature>
<dbReference type="Pfam" id="PF03483">
    <property type="entry name" value="B3_4"/>
    <property type="match status" value="1"/>
</dbReference>
<dbReference type="SUPFAM" id="SSF56037">
    <property type="entry name" value="PheT/TilS domain"/>
    <property type="match status" value="1"/>
</dbReference>
<dbReference type="EMBL" id="UINC01186304">
    <property type="protein sequence ID" value="SVD98465.1"/>
    <property type="molecule type" value="Genomic_DNA"/>
</dbReference>
<feature type="non-terminal residue" evidence="2">
    <location>
        <position position="255"/>
    </location>
</feature>
<dbReference type="Gene3D" id="3.50.40.10">
    <property type="entry name" value="Phenylalanyl-trna Synthetase, Chain B, domain 3"/>
    <property type="match status" value="1"/>
</dbReference>
<sequence length="255" mass="28513">RYLCRIIENIDNSVKSPLWLSEELRCSGLRSVNVVVDVVNFVMLELGQPLHAFDNDRLNGGIEIRFPTKGEKLKLLDETEVKINPGTLLIADESGPLAMAGLMGGFDSAVTNKTDNILLESAFFKPEAILGQARQYGLNTDSSHRFERGVDPEIQGIAMERATQLILEICGGQVGPIAEKKNKKTVPKNQEILLRKSQINRILGVDLNEKFIDDVFVKLGMVCKRTGDNWVITPPSYRFDINIEADLIEELARIY</sequence>
<accession>A0A382ZTW2</accession>
<dbReference type="GO" id="GO:0003723">
    <property type="term" value="F:RNA binding"/>
    <property type="evidence" value="ECO:0007669"/>
    <property type="project" value="InterPro"/>
</dbReference>
<dbReference type="GO" id="GO:0000287">
    <property type="term" value="F:magnesium ion binding"/>
    <property type="evidence" value="ECO:0007669"/>
    <property type="project" value="InterPro"/>
</dbReference>
<dbReference type="AlphaFoldDB" id="A0A382ZTW2"/>
<dbReference type="SMART" id="SM00874">
    <property type="entry name" value="B5"/>
    <property type="match status" value="1"/>
</dbReference>
<dbReference type="GO" id="GO:0005524">
    <property type="term" value="F:ATP binding"/>
    <property type="evidence" value="ECO:0007669"/>
    <property type="project" value="InterPro"/>
</dbReference>